<evidence type="ECO:0000256" key="1">
    <source>
        <dbReference type="ARBA" id="ARBA00010641"/>
    </source>
</evidence>
<dbReference type="InterPro" id="IPR000838">
    <property type="entry name" value="RNA_pol_sigma70_ECF_CS"/>
</dbReference>
<dbReference type="InterPro" id="IPR036388">
    <property type="entry name" value="WH-like_DNA-bd_sf"/>
</dbReference>
<comment type="caution">
    <text evidence="10">The sequence shown here is derived from an EMBL/GenBank/DDBJ whole genome shotgun (WGS) entry which is preliminary data.</text>
</comment>
<evidence type="ECO:0000259" key="8">
    <source>
        <dbReference type="Pfam" id="PF04542"/>
    </source>
</evidence>
<proteinExistence type="inferred from homology"/>
<evidence type="ECO:0000256" key="5">
    <source>
        <dbReference type="ARBA" id="ARBA00023163"/>
    </source>
</evidence>
<dbReference type="InterPro" id="IPR039425">
    <property type="entry name" value="RNA_pol_sigma-70-like"/>
</dbReference>
<dbReference type="SUPFAM" id="SSF88946">
    <property type="entry name" value="Sigma2 domain of RNA polymerase sigma factors"/>
    <property type="match status" value="1"/>
</dbReference>
<dbReference type="GO" id="GO:0006950">
    <property type="term" value="P:response to stress"/>
    <property type="evidence" value="ECO:0007669"/>
    <property type="project" value="UniProtKB-ARBA"/>
</dbReference>
<dbReference type="PROSITE" id="PS01063">
    <property type="entry name" value="SIGMA70_ECF"/>
    <property type="match status" value="1"/>
</dbReference>
<feature type="region of interest" description="Disordered" evidence="7">
    <location>
        <begin position="1"/>
        <end position="31"/>
    </location>
</feature>
<dbReference type="PANTHER" id="PTHR43133:SF62">
    <property type="entry name" value="RNA POLYMERASE SIGMA FACTOR SIGZ"/>
    <property type="match status" value="1"/>
</dbReference>
<dbReference type="InterPro" id="IPR007627">
    <property type="entry name" value="RNA_pol_sigma70_r2"/>
</dbReference>
<protein>
    <recommendedName>
        <fullName evidence="6">RNA polymerase sigma factor</fullName>
    </recommendedName>
</protein>
<dbReference type="Gene3D" id="1.10.10.10">
    <property type="entry name" value="Winged helix-like DNA-binding domain superfamily/Winged helix DNA-binding domain"/>
    <property type="match status" value="1"/>
</dbReference>
<keyword evidence="5 6" id="KW-0804">Transcription</keyword>
<dbReference type="AlphaFoldDB" id="A0A7W9J0U0"/>
<dbReference type="Pfam" id="PF04542">
    <property type="entry name" value="Sigma70_r2"/>
    <property type="match status" value="1"/>
</dbReference>
<dbReference type="Pfam" id="PF08281">
    <property type="entry name" value="Sigma70_r4_2"/>
    <property type="match status" value="1"/>
</dbReference>
<keyword evidence="11" id="KW-1185">Reference proteome</keyword>
<evidence type="ECO:0000256" key="3">
    <source>
        <dbReference type="ARBA" id="ARBA00023082"/>
    </source>
</evidence>
<dbReference type="RefSeq" id="WP_337925572.1">
    <property type="nucleotide sequence ID" value="NZ_JACHMY010000001.1"/>
</dbReference>
<evidence type="ECO:0000256" key="4">
    <source>
        <dbReference type="ARBA" id="ARBA00023125"/>
    </source>
</evidence>
<dbReference type="NCBIfam" id="TIGR02937">
    <property type="entry name" value="sigma70-ECF"/>
    <property type="match status" value="1"/>
</dbReference>
<reference evidence="10 11" key="1">
    <citation type="submission" date="2020-08" db="EMBL/GenBank/DDBJ databases">
        <title>Sequencing the genomes of 1000 actinobacteria strains.</title>
        <authorList>
            <person name="Klenk H.-P."/>
        </authorList>
    </citation>
    <scope>NUCLEOTIDE SEQUENCE [LARGE SCALE GENOMIC DNA]</scope>
    <source>
        <strain evidence="10 11">DSM 28967</strain>
    </source>
</reference>
<organism evidence="10 11">
    <name type="scientific">Kribbella italica</name>
    <dbReference type="NCBI Taxonomy" id="1540520"/>
    <lineage>
        <taxon>Bacteria</taxon>
        <taxon>Bacillati</taxon>
        <taxon>Actinomycetota</taxon>
        <taxon>Actinomycetes</taxon>
        <taxon>Propionibacteriales</taxon>
        <taxon>Kribbellaceae</taxon>
        <taxon>Kribbella</taxon>
    </lineage>
</organism>
<name>A0A7W9J0U0_9ACTN</name>
<dbReference type="EMBL" id="JACHMY010000001">
    <property type="protein sequence ID" value="MBB5833270.1"/>
    <property type="molecule type" value="Genomic_DNA"/>
</dbReference>
<keyword evidence="3 6" id="KW-0731">Sigma factor</keyword>
<dbReference type="SUPFAM" id="SSF88659">
    <property type="entry name" value="Sigma3 and sigma4 domains of RNA polymerase sigma factors"/>
    <property type="match status" value="1"/>
</dbReference>
<dbReference type="GO" id="GO:0016987">
    <property type="term" value="F:sigma factor activity"/>
    <property type="evidence" value="ECO:0007669"/>
    <property type="project" value="UniProtKB-KW"/>
</dbReference>
<evidence type="ECO:0000256" key="7">
    <source>
        <dbReference type="SAM" id="MobiDB-lite"/>
    </source>
</evidence>
<feature type="compositionally biased region" description="Polar residues" evidence="7">
    <location>
        <begin position="20"/>
        <end position="30"/>
    </location>
</feature>
<feature type="domain" description="RNA polymerase sigma-70 region 2" evidence="8">
    <location>
        <begin position="49"/>
        <end position="116"/>
    </location>
</feature>
<dbReference type="Proteomes" id="UP000549971">
    <property type="component" value="Unassembled WGS sequence"/>
</dbReference>
<dbReference type="Gene3D" id="1.10.1740.10">
    <property type="match status" value="1"/>
</dbReference>
<evidence type="ECO:0000256" key="2">
    <source>
        <dbReference type="ARBA" id="ARBA00023015"/>
    </source>
</evidence>
<dbReference type="InterPro" id="IPR013249">
    <property type="entry name" value="RNA_pol_sigma70_r4_t2"/>
</dbReference>
<evidence type="ECO:0000259" key="9">
    <source>
        <dbReference type="Pfam" id="PF08281"/>
    </source>
</evidence>
<dbReference type="InterPro" id="IPR013324">
    <property type="entry name" value="RNA_pol_sigma_r3/r4-like"/>
</dbReference>
<comment type="similarity">
    <text evidence="1 6">Belongs to the sigma-70 factor family. ECF subfamily.</text>
</comment>
<evidence type="ECO:0000313" key="11">
    <source>
        <dbReference type="Proteomes" id="UP000549971"/>
    </source>
</evidence>
<dbReference type="InterPro" id="IPR014284">
    <property type="entry name" value="RNA_pol_sigma-70_dom"/>
</dbReference>
<sequence>MTFRSNGRHSPTEFARVPAVSTSAAGSPSPSDIAKAFAEGREESLADAYRQWSALVFTLAFKALGNRTDAEDITQQVFVSAWRSRATFDPATGQFGAWLTGITRHRIADRMSARSRDHRNTEAAAALVNSEAAADQVDQDTVDRVLLADELAKIDDPRRTILWLAFYEDQAYPQIADQLALPLGTVKSHVRRGLLQLRDRLKEVKGDDAS</sequence>
<dbReference type="PANTHER" id="PTHR43133">
    <property type="entry name" value="RNA POLYMERASE ECF-TYPE SIGMA FACTO"/>
    <property type="match status" value="1"/>
</dbReference>
<keyword evidence="4 6" id="KW-0238">DNA-binding</keyword>
<keyword evidence="2 6" id="KW-0805">Transcription regulation</keyword>
<dbReference type="InterPro" id="IPR013325">
    <property type="entry name" value="RNA_pol_sigma_r2"/>
</dbReference>
<dbReference type="GO" id="GO:0003677">
    <property type="term" value="F:DNA binding"/>
    <property type="evidence" value="ECO:0007669"/>
    <property type="project" value="UniProtKB-KW"/>
</dbReference>
<evidence type="ECO:0000313" key="10">
    <source>
        <dbReference type="EMBL" id="MBB5833270.1"/>
    </source>
</evidence>
<gene>
    <name evidence="10" type="ORF">HDA39_000004</name>
</gene>
<accession>A0A7W9J0U0</accession>
<evidence type="ECO:0000256" key="6">
    <source>
        <dbReference type="RuleBase" id="RU000716"/>
    </source>
</evidence>
<feature type="domain" description="RNA polymerase sigma factor 70 region 4 type 2" evidence="9">
    <location>
        <begin position="147"/>
        <end position="197"/>
    </location>
</feature>
<dbReference type="GO" id="GO:0006352">
    <property type="term" value="P:DNA-templated transcription initiation"/>
    <property type="evidence" value="ECO:0007669"/>
    <property type="project" value="InterPro"/>
</dbReference>
<dbReference type="CDD" id="cd06171">
    <property type="entry name" value="Sigma70_r4"/>
    <property type="match status" value="1"/>
</dbReference>